<dbReference type="Proteomes" id="UP000828390">
    <property type="component" value="Unassembled WGS sequence"/>
</dbReference>
<evidence type="ECO:0000256" key="1">
    <source>
        <dbReference type="SAM" id="MobiDB-lite"/>
    </source>
</evidence>
<evidence type="ECO:0000313" key="2">
    <source>
        <dbReference type="EMBL" id="KAH3735412.1"/>
    </source>
</evidence>
<feature type="region of interest" description="Disordered" evidence="1">
    <location>
        <begin position="35"/>
        <end position="56"/>
    </location>
</feature>
<accession>A0A9D4HWH3</accession>
<feature type="region of interest" description="Disordered" evidence="1">
    <location>
        <begin position="1"/>
        <end position="23"/>
    </location>
</feature>
<organism evidence="2 3">
    <name type="scientific">Dreissena polymorpha</name>
    <name type="common">Zebra mussel</name>
    <name type="synonym">Mytilus polymorpha</name>
    <dbReference type="NCBI Taxonomy" id="45954"/>
    <lineage>
        <taxon>Eukaryota</taxon>
        <taxon>Metazoa</taxon>
        <taxon>Spiralia</taxon>
        <taxon>Lophotrochozoa</taxon>
        <taxon>Mollusca</taxon>
        <taxon>Bivalvia</taxon>
        <taxon>Autobranchia</taxon>
        <taxon>Heteroconchia</taxon>
        <taxon>Euheterodonta</taxon>
        <taxon>Imparidentia</taxon>
        <taxon>Neoheterodontei</taxon>
        <taxon>Myida</taxon>
        <taxon>Dreissenoidea</taxon>
        <taxon>Dreissenidae</taxon>
        <taxon>Dreissena</taxon>
    </lineage>
</organism>
<reference evidence="2" key="1">
    <citation type="journal article" date="2019" name="bioRxiv">
        <title>The Genome of the Zebra Mussel, Dreissena polymorpha: A Resource for Invasive Species Research.</title>
        <authorList>
            <person name="McCartney M.A."/>
            <person name="Auch B."/>
            <person name="Kono T."/>
            <person name="Mallez S."/>
            <person name="Zhang Y."/>
            <person name="Obille A."/>
            <person name="Becker A."/>
            <person name="Abrahante J.E."/>
            <person name="Garbe J."/>
            <person name="Badalamenti J.P."/>
            <person name="Herman A."/>
            <person name="Mangelson H."/>
            <person name="Liachko I."/>
            <person name="Sullivan S."/>
            <person name="Sone E.D."/>
            <person name="Koren S."/>
            <person name="Silverstein K.A.T."/>
            <person name="Beckman K.B."/>
            <person name="Gohl D.M."/>
        </authorList>
    </citation>
    <scope>NUCLEOTIDE SEQUENCE</scope>
    <source>
        <strain evidence="2">Duluth1</strain>
        <tissue evidence="2">Whole animal</tissue>
    </source>
</reference>
<dbReference type="EMBL" id="JAIWYP010000011">
    <property type="protein sequence ID" value="KAH3735412.1"/>
    <property type="molecule type" value="Genomic_DNA"/>
</dbReference>
<sequence length="107" mass="12236">MNVARQHDGTNAARQQESRIVARHQDSRIVARQHDRRNVAHSMTVGMSHDSHRRTPPVYSLRYSPFLYDRSVISSRGYPTMHDSMTVGMSHDSMTVRMSHDTKAVGM</sequence>
<name>A0A9D4HWH3_DREPO</name>
<reference evidence="2" key="2">
    <citation type="submission" date="2020-11" db="EMBL/GenBank/DDBJ databases">
        <authorList>
            <person name="McCartney M.A."/>
            <person name="Auch B."/>
            <person name="Kono T."/>
            <person name="Mallez S."/>
            <person name="Becker A."/>
            <person name="Gohl D.M."/>
            <person name="Silverstein K.A.T."/>
            <person name="Koren S."/>
            <person name="Bechman K.B."/>
            <person name="Herman A."/>
            <person name="Abrahante J.E."/>
            <person name="Garbe J."/>
        </authorList>
    </citation>
    <scope>NUCLEOTIDE SEQUENCE</scope>
    <source>
        <strain evidence="2">Duluth1</strain>
        <tissue evidence="2">Whole animal</tissue>
    </source>
</reference>
<dbReference type="AlphaFoldDB" id="A0A9D4HWH3"/>
<gene>
    <name evidence="2" type="ORF">DPMN_041940</name>
</gene>
<keyword evidence="3" id="KW-1185">Reference proteome</keyword>
<comment type="caution">
    <text evidence="2">The sequence shown here is derived from an EMBL/GenBank/DDBJ whole genome shotgun (WGS) entry which is preliminary data.</text>
</comment>
<proteinExistence type="predicted"/>
<evidence type="ECO:0000313" key="3">
    <source>
        <dbReference type="Proteomes" id="UP000828390"/>
    </source>
</evidence>
<protein>
    <submittedName>
        <fullName evidence="2">Uncharacterized protein</fullName>
    </submittedName>
</protein>